<dbReference type="FunFam" id="2.30.30.30:FF:000028">
    <property type="entry name" value="Transcription elongation factor SPT5"/>
    <property type="match status" value="1"/>
</dbReference>
<feature type="region of interest" description="Disordered" evidence="2">
    <location>
        <begin position="1"/>
        <end position="139"/>
    </location>
</feature>
<dbReference type="FunFam" id="3.30.70.940:FF:000007">
    <property type="entry name" value="Transcription elongation factor SPT5"/>
    <property type="match status" value="1"/>
</dbReference>
<dbReference type="Pfam" id="PF23042">
    <property type="entry name" value="KOW1_SPT5"/>
    <property type="match status" value="1"/>
</dbReference>
<dbReference type="AlphaFoldDB" id="A0A1D6NSG6"/>
<evidence type="ECO:0000256" key="2">
    <source>
        <dbReference type="SAM" id="MobiDB-lite"/>
    </source>
</evidence>
<keyword evidence="4" id="KW-0251">Elongation factor</keyword>
<gene>
    <name evidence="4" type="ORF">ZEAMMB73_Zm00001d044971</name>
</gene>
<evidence type="ECO:0000259" key="3">
    <source>
        <dbReference type="SMART" id="SM00738"/>
    </source>
</evidence>
<dbReference type="InterPro" id="IPR014722">
    <property type="entry name" value="Rib_uL2_dom2"/>
</dbReference>
<dbReference type="InterPro" id="IPR005100">
    <property type="entry name" value="NGN-domain"/>
</dbReference>
<sequence>MARRGHDDDDDEVDEEEEEDAYDLDDDEDEDEEDDYEEETRRGKASRGGGGAKSGGGRKRSREDNFIDDSAIEDEDDEDDDGGGRPRKKGGGGVRGFFDEEAQVDEDEEEEDEGEGEDDFINDAGADLPDEDVVRGSRRHSIPMRDEEEDIDEMERQVRERYARSTHIEYGEEAAEVEQQALLPSVKDPKLWMVKCAIGHERETAICLMQKFIDRSDLQIKSVVALDHLKNYIYVEAEKEAHVKEACKGLRNIYASAKITLVPIKEMADVLSVESKSVDLSRDSWVRMKLGIYKGDLAKVVDVDNVRQRVDVKLIPRIDLQALASKLEGRDIVKKKAFVPPPRFFNIDEAR</sequence>
<evidence type="ECO:0000256" key="1">
    <source>
        <dbReference type="ARBA" id="ARBA00023163"/>
    </source>
</evidence>
<dbReference type="InterPro" id="IPR022581">
    <property type="entry name" value="Spt5_N"/>
</dbReference>
<keyword evidence="1" id="KW-0804">Transcription</keyword>
<accession>A0A1D6NSG6</accession>
<reference evidence="4" key="1">
    <citation type="submission" date="2015-12" db="EMBL/GenBank/DDBJ databases">
        <title>Update maize B73 reference genome by single molecule sequencing technologies.</title>
        <authorList>
            <consortium name="Maize Genome Sequencing Project"/>
            <person name="Ware D."/>
        </authorList>
    </citation>
    <scope>NUCLEOTIDE SEQUENCE</scope>
    <source>
        <tissue evidence="4">Seedling</tissue>
    </source>
</reference>
<dbReference type="CDD" id="cd06081">
    <property type="entry name" value="KOW_Spt5_1"/>
    <property type="match status" value="1"/>
</dbReference>
<dbReference type="Pfam" id="PF03439">
    <property type="entry name" value="Spt5-NGN"/>
    <property type="match status" value="1"/>
</dbReference>
<evidence type="ECO:0000313" key="4">
    <source>
        <dbReference type="EMBL" id="AQL01207.1"/>
    </source>
</evidence>
<feature type="compositionally biased region" description="Acidic residues" evidence="2">
    <location>
        <begin position="8"/>
        <end position="38"/>
    </location>
</feature>
<dbReference type="Pfam" id="PF11942">
    <property type="entry name" value="Spt5_N"/>
    <property type="match status" value="1"/>
</dbReference>
<dbReference type="InterPro" id="IPR041973">
    <property type="entry name" value="KOW_Spt5_1"/>
</dbReference>
<feature type="domain" description="NusG-like N-terminal" evidence="3">
    <location>
        <begin position="188"/>
        <end position="274"/>
    </location>
</feature>
<feature type="compositionally biased region" description="Acidic residues" evidence="2">
    <location>
        <begin position="66"/>
        <end position="81"/>
    </location>
</feature>
<dbReference type="GO" id="GO:0006354">
    <property type="term" value="P:DNA-templated transcription elongation"/>
    <property type="evidence" value="ECO:0007669"/>
    <property type="project" value="InterPro"/>
</dbReference>
<dbReference type="OMA" id="YPVGYMN"/>
<dbReference type="EMBL" id="CM000785">
    <property type="protein sequence ID" value="AQL01207.1"/>
    <property type="molecule type" value="Genomic_DNA"/>
</dbReference>
<dbReference type="CDD" id="cd09888">
    <property type="entry name" value="NGN_Euk"/>
    <property type="match status" value="1"/>
</dbReference>
<dbReference type="GO" id="GO:0032784">
    <property type="term" value="P:regulation of DNA-templated transcription elongation"/>
    <property type="evidence" value="ECO:0007669"/>
    <property type="project" value="InterPro"/>
</dbReference>
<dbReference type="PANTHER" id="PTHR11125">
    <property type="entry name" value="SUPPRESSOR OF TY 5"/>
    <property type="match status" value="1"/>
</dbReference>
<keyword evidence="4" id="KW-0648">Protein biosynthesis</keyword>
<proteinExistence type="predicted"/>
<dbReference type="PANTHER" id="PTHR11125:SF7">
    <property type="entry name" value="TRANSCRIPTION ELONGATION FACTOR SPT5"/>
    <property type="match status" value="1"/>
</dbReference>
<dbReference type="InterPro" id="IPR039385">
    <property type="entry name" value="NGN_Euk"/>
</dbReference>
<name>A0A1D6NSG6_MAIZE</name>
<dbReference type="GO" id="GO:0003746">
    <property type="term" value="F:translation elongation factor activity"/>
    <property type="evidence" value="ECO:0007669"/>
    <property type="project" value="UniProtKB-KW"/>
</dbReference>
<feature type="compositionally biased region" description="Gly residues" evidence="2">
    <location>
        <begin position="46"/>
        <end position="55"/>
    </location>
</feature>
<dbReference type="InterPro" id="IPR036735">
    <property type="entry name" value="NGN_dom_sf"/>
</dbReference>
<dbReference type="Gene3D" id="3.30.70.940">
    <property type="entry name" value="NusG, N-terminal domain"/>
    <property type="match status" value="1"/>
</dbReference>
<dbReference type="InterPro" id="IPR039659">
    <property type="entry name" value="SPT5"/>
</dbReference>
<feature type="compositionally biased region" description="Acidic residues" evidence="2">
    <location>
        <begin position="99"/>
        <end position="121"/>
    </location>
</feature>
<dbReference type="SMART" id="SM00738">
    <property type="entry name" value="NGN"/>
    <property type="match status" value="1"/>
</dbReference>
<dbReference type="Gene3D" id="2.30.30.30">
    <property type="match status" value="1"/>
</dbReference>
<organism evidence="4">
    <name type="scientific">Zea mays</name>
    <name type="common">Maize</name>
    <dbReference type="NCBI Taxonomy" id="4577"/>
    <lineage>
        <taxon>Eukaryota</taxon>
        <taxon>Viridiplantae</taxon>
        <taxon>Streptophyta</taxon>
        <taxon>Embryophyta</taxon>
        <taxon>Tracheophyta</taxon>
        <taxon>Spermatophyta</taxon>
        <taxon>Magnoliopsida</taxon>
        <taxon>Liliopsida</taxon>
        <taxon>Poales</taxon>
        <taxon>Poaceae</taxon>
        <taxon>PACMAD clade</taxon>
        <taxon>Panicoideae</taxon>
        <taxon>Andropogonodae</taxon>
        <taxon>Andropogoneae</taxon>
        <taxon>Tripsacinae</taxon>
        <taxon>Zea</taxon>
    </lineage>
</organism>
<protein>
    <submittedName>
        <fullName evidence="4">Putative transcription elongation factor SPT5 homolog 1</fullName>
    </submittedName>
</protein>
<dbReference type="GO" id="GO:0006357">
    <property type="term" value="P:regulation of transcription by RNA polymerase II"/>
    <property type="evidence" value="ECO:0007669"/>
    <property type="project" value="InterPro"/>
</dbReference>
<dbReference type="InterPro" id="IPR006645">
    <property type="entry name" value="NGN-like_dom"/>
</dbReference>
<dbReference type="ExpressionAtlas" id="A0A1D6NSG6">
    <property type="expression patterns" value="baseline and differential"/>
</dbReference>